<accession>A0A6A6LP41</accession>
<name>A0A6A6LP41_HEVBR</name>
<organism evidence="3 4">
    <name type="scientific">Hevea brasiliensis</name>
    <name type="common">Para rubber tree</name>
    <name type="synonym">Siphonia brasiliensis</name>
    <dbReference type="NCBI Taxonomy" id="3981"/>
    <lineage>
        <taxon>Eukaryota</taxon>
        <taxon>Viridiplantae</taxon>
        <taxon>Streptophyta</taxon>
        <taxon>Embryophyta</taxon>
        <taxon>Tracheophyta</taxon>
        <taxon>Spermatophyta</taxon>
        <taxon>Magnoliopsida</taxon>
        <taxon>eudicotyledons</taxon>
        <taxon>Gunneridae</taxon>
        <taxon>Pentapetalae</taxon>
        <taxon>rosids</taxon>
        <taxon>fabids</taxon>
        <taxon>Malpighiales</taxon>
        <taxon>Euphorbiaceae</taxon>
        <taxon>Crotonoideae</taxon>
        <taxon>Micrandreae</taxon>
        <taxon>Hevea</taxon>
    </lineage>
</organism>
<feature type="region of interest" description="Disordered" evidence="2">
    <location>
        <begin position="190"/>
        <end position="227"/>
    </location>
</feature>
<keyword evidence="4" id="KW-1185">Reference proteome</keyword>
<protein>
    <submittedName>
        <fullName evidence="3">Uncharacterized protein</fullName>
    </submittedName>
</protein>
<keyword evidence="1" id="KW-0175">Coiled coil</keyword>
<dbReference type="AlphaFoldDB" id="A0A6A6LP41"/>
<evidence type="ECO:0000313" key="4">
    <source>
        <dbReference type="Proteomes" id="UP000467840"/>
    </source>
</evidence>
<comment type="caution">
    <text evidence="3">The sequence shown here is derived from an EMBL/GenBank/DDBJ whole genome shotgun (WGS) entry which is preliminary data.</text>
</comment>
<dbReference type="EMBL" id="JAAGAX010000010">
    <property type="protein sequence ID" value="KAF2302215.1"/>
    <property type="molecule type" value="Genomic_DNA"/>
</dbReference>
<reference evidence="3 4" key="1">
    <citation type="journal article" date="2020" name="Mol. Plant">
        <title>The Chromosome-Based Rubber Tree Genome Provides New Insights into Spurge Genome Evolution and Rubber Biosynthesis.</title>
        <authorList>
            <person name="Liu J."/>
            <person name="Shi C."/>
            <person name="Shi C.C."/>
            <person name="Li W."/>
            <person name="Zhang Q.J."/>
            <person name="Zhang Y."/>
            <person name="Li K."/>
            <person name="Lu H.F."/>
            <person name="Shi C."/>
            <person name="Zhu S.T."/>
            <person name="Xiao Z.Y."/>
            <person name="Nan H."/>
            <person name="Yue Y."/>
            <person name="Zhu X.G."/>
            <person name="Wu Y."/>
            <person name="Hong X.N."/>
            <person name="Fan G.Y."/>
            <person name="Tong Y."/>
            <person name="Zhang D."/>
            <person name="Mao C.L."/>
            <person name="Liu Y.L."/>
            <person name="Hao S.J."/>
            <person name="Liu W.Q."/>
            <person name="Lv M.Q."/>
            <person name="Zhang H.B."/>
            <person name="Liu Y."/>
            <person name="Hu-Tang G.R."/>
            <person name="Wang J.P."/>
            <person name="Wang J.H."/>
            <person name="Sun Y.H."/>
            <person name="Ni S.B."/>
            <person name="Chen W.B."/>
            <person name="Zhang X.C."/>
            <person name="Jiao Y.N."/>
            <person name="Eichler E.E."/>
            <person name="Li G.H."/>
            <person name="Liu X."/>
            <person name="Gao L.Z."/>
        </authorList>
    </citation>
    <scope>NUCLEOTIDE SEQUENCE [LARGE SCALE GENOMIC DNA]</scope>
    <source>
        <strain evidence="4">cv. GT1</strain>
        <tissue evidence="3">Leaf</tissue>
    </source>
</reference>
<dbReference type="Proteomes" id="UP000467840">
    <property type="component" value="Chromosome 4"/>
</dbReference>
<evidence type="ECO:0000313" key="3">
    <source>
        <dbReference type="EMBL" id="KAF2302215.1"/>
    </source>
</evidence>
<sequence length="227" mass="25367">MNHHLRMNHQLRKNKIKFYYVTQGGEVFNEELEIIDNRGSKTKKRGPTRAKDIWSLPDGHKIVILFNKLGQPIKKGEGILGERSSVSENLDNATIENGVYDELMGIDKYGHVKGYGLGVKAKEVSVTQSQNIRTTNVEELKMFYEAKLENIKQSYKTKLDGMQQNIVDLQDKLGNVTSLLEKLVASHTIGNSGTSSNSAIECNQQVPHSSSSQISNMHGRSSNANSY</sequence>
<evidence type="ECO:0000256" key="1">
    <source>
        <dbReference type="SAM" id="Coils"/>
    </source>
</evidence>
<evidence type="ECO:0000256" key="2">
    <source>
        <dbReference type="SAM" id="MobiDB-lite"/>
    </source>
</evidence>
<gene>
    <name evidence="3" type="ORF">GH714_033758</name>
</gene>
<feature type="coiled-coil region" evidence="1">
    <location>
        <begin position="145"/>
        <end position="172"/>
    </location>
</feature>
<proteinExistence type="predicted"/>